<sequence>MAKLCPRGKAAAKRKFKVYPSAYANMYASAVCSGKITPGGKKKNEKEKIMSKGLRSWVQANWVDIANPKKGGGFPKCGRSKGEKRRNYPKCVPAAKARAMTSAQRRAAVSRKKKAESKGRSGKKPNYART</sequence>
<dbReference type="AlphaFoldDB" id="E7C646"/>
<evidence type="ECO:0000256" key="1">
    <source>
        <dbReference type="SAM" id="MobiDB-lite"/>
    </source>
</evidence>
<dbReference type="EMBL" id="GU568000">
    <property type="protein sequence ID" value="ADI22920.1"/>
    <property type="molecule type" value="Genomic_DNA"/>
</dbReference>
<protein>
    <recommendedName>
        <fullName evidence="3">DUF5872 domain-containing protein</fullName>
    </recommendedName>
</protein>
<feature type="compositionally biased region" description="Basic residues" evidence="1">
    <location>
        <begin position="78"/>
        <end position="88"/>
    </location>
</feature>
<feature type="compositionally biased region" description="Basic residues" evidence="1">
    <location>
        <begin position="108"/>
        <end position="123"/>
    </location>
</feature>
<reference evidence="2" key="1">
    <citation type="submission" date="2010-01" db="EMBL/GenBank/DDBJ databases">
        <title>Genome fragments of uncultured bacteria from the North Pacific subtropical Gyre.</title>
        <authorList>
            <person name="Pham V.D."/>
            <person name="Delong E.F."/>
        </authorList>
    </citation>
    <scope>NUCLEOTIDE SEQUENCE</scope>
</reference>
<name>E7C646_9HYPH</name>
<accession>E7C646</accession>
<feature type="region of interest" description="Disordered" evidence="1">
    <location>
        <begin position="71"/>
        <end position="130"/>
    </location>
</feature>
<organism evidence="2">
    <name type="scientific">uncultured Rhizobium sp. HF0500_35F13</name>
    <dbReference type="NCBI Taxonomy" id="723627"/>
    <lineage>
        <taxon>Bacteria</taxon>
        <taxon>Pseudomonadati</taxon>
        <taxon>Pseudomonadota</taxon>
        <taxon>Alphaproteobacteria</taxon>
        <taxon>Hyphomicrobiales</taxon>
        <taxon>Rhizobiaceae</taxon>
        <taxon>Rhizobium/Agrobacterium group</taxon>
        <taxon>Rhizobium</taxon>
        <taxon>environmental samples</taxon>
    </lineage>
</organism>
<evidence type="ECO:0000313" key="2">
    <source>
        <dbReference type="EMBL" id="ADI22920.1"/>
    </source>
</evidence>
<proteinExistence type="predicted"/>
<evidence type="ECO:0008006" key="3">
    <source>
        <dbReference type="Google" id="ProtNLM"/>
    </source>
</evidence>